<reference evidence="1" key="1">
    <citation type="submission" date="2022-05" db="EMBL/GenBank/DDBJ databases">
        <title>Halomonas geminus sp. nov. and Halomonas llamarensis sp. nov. isolated from high-altitude salars of the Atacama Desert.</title>
        <authorList>
            <person name="Hintersatz C."/>
            <person name="Rojas L.A."/>
            <person name="Wei T.-S."/>
            <person name="Kutschke S."/>
            <person name="Lehmann F."/>
            <person name="Jain R."/>
            <person name="Pollmann K."/>
        </authorList>
    </citation>
    <scope>NUCLEOTIDE SEQUENCE</scope>
    <source>
        <strain evidence="1">ATCH28</strain>
    </source>
</reference>
<dbReference type="EMBL" id="JAMJPK010000001">
    <property type="protein sequence ID" value="MCL7938957.1"/>
    <property type="molecule type" value="Genomic_DNA"/>
</dbReference>
<sequence length="86" mass="9290">MTRNEKPPPGVTRNGLFLMMFLVGATGFEPATFATKCQIRSRRSVVVSLSSVAGGALAIRLNADGYVINFHALRAVLLNRILARTS</sequence>
<evidence type="ECO:0000313" key="1">
    <source>
        <dbReference type="EMBL" id="MCL7938957.1"/>
    </source>
</evidence>
<dbReference type="RefSeq" id="WP_250058978.1">
    <property type="nucleotide sequence ID" value="NZ_JAMJPK010000001.1"/>
</dbReference>
<gene>
    <name evidence="1" type="ORF">M8009_01385</name>
</gene>
<name>A0ABT0SWH0_9GAMM</name>
<accession>A0ABT0SWH0</accession>
<protein>
    <submittedName>
        <fullName evidence="1">Uncharacterized protein</fullName>
    </submittedName>
</protein>
<organism evidence="1 2">
    <name type="scientific">Halomonas gemina</name>
    <dbReference type="NCBI Taxonomy" id="2945105"/>
    <lineage>
        <taxon>Bacteria</taxon>
        <taxon>Pseudomonadati</taxon>
        <taxon>Pseudomonadota</taxon>
        <taxon>Gammaproteobacteria</taxon>
        <taxon>Oceanospirillales</taxon>
        <taxon>Halomonadaceae</taxon>
        <taxon>Halomonas</taxon>
    </lineage>
</organism>
<proteinExistence type="predicted"/>
<keyword evidence="2" id="KW-1185">Reference proteome</keyword>
<evidence type="ECO:0000313" key="2">
    <source>
        <dbReference type="Proteomes" id="UP001165369"/>
    </source>
</evidence>
<comment type="caution">
    <text evidence="1">The sequence shown here is derived from an EMBL/GenBank/DDBJ whole genome shotgun (WGS) entry which is preliminary data.</text>
</comment>
<dbReference type="Proteomes" id="UP001165369">
    <property type="component" value="Unassembled WGS sequence"/>
</dbReference>